<reference evidence="13" key="1">
    <citation type="journal article" date="2020" name="Appl. Environ. Microbiol.">
        <title>Diazotrophic Anaeromyxobacter Isolates from Soils.</title>
        <authorList>
            <person name="Masuda Y."/>
            <person name="Yamanaka H."/>
            <person name="Xu Z.X."/>
            <person name="Shiratori Y."/>
            <person name="Aono T."/>
            <person name="Amachi S."/>
            <person name="Senoo K."/>
            <person name="Itoh H."/>
        </authorList>
    </citation>
    <scope>NUCLEOTIDE SEQUENCE [LARGE SCALE GENOMIC DNA]</scope>
    <source>
        <strain evidence="13">R267</strain>
    </source>
</reference>
<dbReference type="InterPro" id="IPR004255">
    <property type="entry name" value="O-acyltransferase_WSD1_N"/>
</dbReference>
<dbReference type="InterPro" id="IPR009721">
    <property type="entry name" value="O-acyltransferase_WSD1_C"/>
</dbReference>
<accession>A0A7I9VIC9</accession>
<sequence>MREPLGPVDAAWFHLDRPENTADVVALLAFRRLPRFDRLRALVEERLVTCPRFRQRVAAGRGLGASAWEEDPDFDLDRHLVRLHVAGPGALAARLSALASARLDPAHPLWRVEAVEAPGEAALLVKLHHCIGDGFALVSLLLSLADEPPAAHGAAHAAPGWLRLAPWLDPAHALGPALRRPGGAVALAAQAAGLAAALLRMAALRRPRAAWQRPLTGVRRVAWSAGAPLREVRRAARAQGATVNDLLVAALSGAVRREMARAGELGRDPVRALVPVNLRPGPPDARGGELGNRFGLVYLDLPVAEPRRAGRLAAVRARMAELKGRPDALATLGALALMGMARSLGRPATAFFSRKASLVVTNVPGPRTRLHLAGRALEHAMFWVPHPATLGVGVSILTYAGEVRIGVRADQAVLPRPERLVAAFERELAALVAAARPRRAGVSRRGGTGRTAAGFGPGPLAPRPAPASAP</sequence>
<dbReference type="GO" id="GO:0006071">
    <property type="term" value="P:glycerol metabolic process"/>
    <property type="evidence" value="ECO:0007669"/>
    <property type="project" value="UniProtKB-KW"/>
</dbReference>
<evidence type="ECO:0000256" key="4">
    <source>
        <dbReference type="ARBA" id="ARBA00013244"/>
    </source>
</evidence>
<evidence type="ECO:0000259" key="11">
    <source>
        <dbReference type="Pfam" id="PF06974"/>
    </source>
</evidence>
<keyword evidence="5 12" id="KW-0808">Transferase</keyword>
<evidence type="ECO:0000256" key="3">
    <source>
        <dbReference type="ARBA" id="ARBA00009587"/>
    </source>
</evidence>
<comment type="pathway">
    <text evidence="1">Glycerolipid metabolism; triacylglycerol biosynthesis.</text>
</comment>
<dbReference type="Pfam" id="PF06974">
    <property type="entry name" value="WS_DGAT_C"/>
    <property type="match status" value="1"/>
</dbReference>
<comment type="catalytic activity">
    <reaction evidence="8">
        <text>an acyl-CoA + a 1,2-diacyl-sn-glycerol = a triacyl-sn-glycerol + CoA</text>
        <dbReference type="Rhea" id="RHEA:10868"/>
        <dbReference type="ChEBI" id="CHEBI:17815"/>
        <dbReference type="ChEBI" id="CHEBI:57287"/>
        <dbReference type="ChEBI" id="CHEBI:58342"/>
        <dbReference type="ChEBI" id="CHEBI:64615"/>
        <dbReference type="EC" id="2.3.1.20"/>
    </reaction>
</comment>
<dbReference type="EC" id="2.3.1.20" evidence="4"/>
<feature type="domain" description="O-acyltransferase WSD1-like N-terminal" evidence="10">
    <location>
        <begin position="5"/>
        <end position="246"/>
    </location>
</feature>
<dbReference type="SUPFAM" id="SSF52777">
    <property type="entry name" value="CoA-dependent acyltransferases"/>
    <property type="match status" value="2"/>
</dbReference>
<organism evidence="12 13">
    <name type="scientific">Anaeromyxobacter diazotrophicus</name>
    <dbReference type="NCBI Taxonomy" id="2590199"/>
    <lineage>
        <taxon>Bacteria</taxon>
        <taxon>Pseudomonadati</taxon>
        <taxon>Myxococcota</taxon>
        <taxon>Myxococcia</taxon>
        <taxon>Myxococcales</taxon>
        <taxon>Cystobacterineae</taxon>
        <taxon>Anaeromyxobacteraceae</taxon>
        <taxon>Anaeromyxobacter</taxon>
    </lineage>
</organism>
<keyword evidence="13" id="KW-1185">Reference proteome</keyword>
<dbReference type="GO" id="GO:0005886">
    <property type="term" value="C:plasma membrane"/>
    <property type="evidence" value="ECO:0007669"/>
    <property type="project" value="TreeGrafter"/>
</dbReference>
<dbReference type="InterPro" id="IPR023213">
    <property type="entry name" value="CAT-like_dom_sf"/>
</dbReference>
<dbReference type="EMBL" id="BJTG01000002">
    <property type="protein sequence ID" value="GEJ56009.1"/>
    <property type="molecule type" value="Genomic_DNA"/>
</dbReference>
<feature type="domain" description="O-acyltransferase WSD1 C-terminal" evidence="11">
    <location>
        <begin position="291"/>
        <end position="431"/>
    </location>
</feature>
<keyword evidence="7 12" id="KW-0012">Acyltransferase</keyword>
<feature type="region of interest" description="Disordered" evidence="9">
    <location>
        <begin position="439"/>
        <end position="470"/>
    </location>
</feature>
<evidence type="ECO:0000256" key="8">
    <source>
        <dbReference type="ARBA" id="ARBA00048109"/>
    </source>
</evidence>
<evidence type="ECO:0000256" key="7">
    <source>
        <dbReference type="ARBA" id="ARBA00023315"/>
    </source>
</evidence>
<proteinExistence type="inferred from homology"/>
<evidence type="ECO:0000313" key="13">
    <source>
        <dbReference type="Proteomes" id="UP000503640"/>
    </source>
</evidence>
<dbReference type="PANTHER" id="PTHR31650">
    <property type="entry name" value="O-ACYLTRANSFERASE (WSD1-LIKE) FAMILY PROTEIN"/>
    <property type="match status" value="1"/>
</dbReference>
<dbReference type="UniPathway" id="UPA00282"/>
<name>A0A7I9VIC9_9BACT</name>
<dbReference type="GO" id="GO:0019432">
    <property type="term" value="P:triglyceride biosynthetic process"/>
    <property type="evidence" value="ECO:0007669"/>
    <property type="project" value="UniProtKB-UniPathway"/>
</dbReference>
<dbReference type="Pfam" id="PF03007">
    <property type="entry name" value="WS_DGAT_cat"/>
    <property type="match status" value="1"/>
</dbReference>
<dbReference type="GO" id="GO:0004144">
    <property type="term" value="F:diacylglycerol O-acyltransferase activity"/>
    <property type="evidence" value="ECO:0007669"/>
    <property type="project" value="UniProtKB-EC"/>
</dbReference>
<keyword evidence="6" id="KW-0319">Glycerol metabolism</keyword>
<dbReference type="Proteomes" id="UP000503640">
    <property type="component" value="Unassembled WGS sequence"/>
</dbReference>
<comment type="similarity">
    <text evidence="3">Belongs to the long-chain O-acyltransferase family.</text>
</comment>
<dbReference type="RefSeq" id="WP_176063111.1">
    <property type="nucleotide sequence ID" value="NZ_BJTG01000002.1"/>
</dbReference>
<gene>
    <name evidence="12" type="ORF">AMYX_07500</name>
</gene>
<evidence type="ECO:0000256" key="6">
    <source>
        <dbReference type="ARBA" id="ARBA00022798"/>
    </source>
</evidence>
<dbReference type="InterPro" id="IPR045034">
    <property type="entry name" value="O-acyltransferase_WSD1-like"/>
</dbReference>
<comment type="pathway">
    <text evidence="2">Lipid metabolism.</text>
</comment>
<feature type="compositionally biased region" description="Pro residues" evidence="9">
    <location>
        <begin position="459"/>
        <end position="470"/>
    </location>
</feature>
<evidence type="ECO:0000256" key="5">
    <source>
        <dbReference type="ARBA" id="ARBA00022679"/>
    </source>
</evidence>
<evidence type="ECO:0000256" key="2">
    <source>
        <dbReference type="ARBA" id="ARBA00005189"/>
    </source>
</evidence>
<protein>
    <recommendedName>
        <fullName evidence="4">diacylglycerol O-acyltransferase</fullName>
        <ecNumber evidence="4">2.3.1.20</ecNumber>
    </recommendedName>
</protein>
<evidence type="ECO:0000256" key="9">
    <source>
        <dbReference type="SAM" id="MobiDB-lite"/>
    </source>
</evidence>
<evidence type="ECO:0000259" key="10">
    <source>
        <dbReference type="Pfam" id="PF03007"/>
    </source>
</evidence>
<dbReference type="AlphaFoldDB" id="A0A7I9VIC9"/>
<dbReference type="PANTHER" id="PTHR31650:SF1">
    <property type="entry name" value="WAX ESTER SYNTHASE_DIACYLGLYCEROL ACYLTRANSFERASE 4-RELATED"/>
    <property type="match status" value="1"/>
</dbReference>
<evidence type="ECO:0000313" key="12">
    <source>
        <dbReference type="EMBL" id="GEJ56009.1"/>
    </source>
</evidence>
<comment type="caution">
    <text evidence="12">The sequence shown here is derived from an EMBL/GenBank/DDBJ whole genome shotgun (WGS) entry which is preliminary data.</text>
</comment>
<evidence type="ECO:0000256" key="1">
    <source>
        <dbReference type="ARBA" id="ARBA00004771"/>
    </source>
</evidence>
<dbReference type="Gene3D" id="3.30.559.30">
    <property type="entry name" value="Nonribosomal peptide synthetase, condensation domain"/>
    <property type="match status" value="1"/>
</dbReference>
<dbReference type="Gene3D" id="3.30.559.10">
    <property type="entry name" value="Chloramphenicol acetyltransferase-like domain"/>
    <property type="match status" value="1"/>
</dbReference>